<feature type="transmembrane region" description="Helical" evidence="9">
    <location>
        <begin position="350"/>
        <end position="375"/>
    </location>
</feature>
<accession>A0A9R1BBL6</accession>
<keyword evidence="9" id="KW-0812">Transmembrane</keyword>
<feature type="compositionally biased region" description="Basic and acidic residues" evidence="8">
    <location>
        <begin position="544"/>
        <end position="553"/>
    </location>
</feature>
<dbReference type="InterPro" id="IPR025287">
    <property type="entry name" value="WAK_GUB"/>
</dbReference>
<feature type="compositionally biased region" description="Basic residues" evidence="8">
    <location>
        <begin position="554"/>
        <end position="569"/>
    </location>
</feature>
<evidence type="ECO:0000259" key="11">
    <source>
        <dbReference type="PROSITE" id="PS50011"/>
    </source>
</evidence>
<protein>
    <submittedName>
        <fullName evidence="13">Uncharacterized protein</fullName>
    </submittedName>
</protein>
<evidence type="ECO:0000259" key="12">
    <source>
        <dbReference type="PROSITE" id="PS50026"/>
    </source>
</evidence>
<dbReference type="GO" id="GO:0005509">
    <property type="term" value="F:calcium ion binding"/>
    <property type="evidence" value="ECO:0007669"/>
    <property type="project" value="InterPro"/>
</dbReference>
<dbReference type="SUPFAM" id="SSF57184">
    <property type="entry name" value="Growth factor receptor domain"/>
    <property type="match status" value="1"/>
</dbReference>
<evidence type="ECO:0000256" key="3">
    <source>
        <dbReference type="ARBA" id="ARBA00022729"/>
    </source>
</evidence>
<sequence>MLLTLIAVLASAWPAAASQPPGGTCQRRCGDVDIPYPFGIGRGCYLYTGENDVTFGLTCNLTADGTYRPFCFEVEVLGVSVARGQARVRNEINPWCYNDTSRSMDGGSSMWTDFSDSSFMLSDEDNRFTVVGCNSLAYVSSSETSQFATGSTYMTGCMATCPGAGRLENGSCSGMGCCQAAIPRGINSFDVVFEEKFNTTAIANFSRCSYAVLVEAAWFDFRTTYVTAGDFMASTGGKVPLVLDWVVGKVTCQEAMRNTTAYACVSSNSVCVDSRNGPGYLCNCSRGYQGNPYLQGGCRDIDECGDGGISYPCSVPGTCINTPGGFRCACPDKTTGNAYTGTCEAKKSQLGAHIAIGVSISVVVLVISMSCAYLIHERRSLATVKRRYFKQHGGLMLFEEMKSKQGVSFTLFTKEELEEATGRFDERNVIGKGGNGTVYKGTLKDSRTVAIKRCKLINDRQKEFGKEMLILSQINHRNVVRLYGCCLEVEVPMAHARLRVRPQRHPVPAHPPPRSARPPGDAPQDRARGRRGARVPALLGLAADHPRRREVAQHAHRRRPHRQGLRLRGLHAGPDGRGPVRDVCPGDLRLPRPGVHADLQADGQERRVQLRRRPPGAAHPAEGAQPSGRRGRGEEPLVALPSRREREQAGRDGGRPDRERAEHRGD</sequence>
<dbReference type="Pfam" id="PF07714">
    <property type="entry name" value="PK_Tyr_Ser-Thr"/>
    <property type="match status" value="1"/>
</dbReference>
<dbReference type="PROSITE" id="PS01187">
    <property type="entry name" value="EGF_CA"/>
    <property type="match status" value="1"/>
</dbReference>
<evidence type="ECO:0000256" key="5">
    <source>
        <dbReference type="ARBA" id="ARBA00023157"/>
    </source>
</evidence>
<dbReference type="Gene3D" id="3.30.200.20">
    <property type="entry name" value="Phosphorylase Kinase, domain 1"/>
    <property type="match status" value="1"/>
</dbReference>
<dbReference type="Pfam" id="PF13947">
    <property type="entry name" value="GUB_WAK_bind"/>
    <property type="match status" value="1"/>
</dbReference>
<dbReference type="PROSITE" id="PS00107">
    <property type="entry name" value="PROTEIN_KINASE_ATP"/>
    <property type="match status" value="1"/>
</dbReference>
<dbReference type="SUPFAM" id="SSF56112">
    <property type="entry name" value="Protein kinase-like (PK-like)"/>
    <property type="match status" value="1"/>
</dbReference>
<dbReference type="InterPro" id="IPR017441">
    <property type="entry name" value="Protein_kinase_ATP_BS"/>
</dbReference>
<feature type="chain" id="PRO_5040482312" evidence="10">
    <location>
        <begin position="19"/>
        <end position="666"/>
    </location>
</feature>
<keyword evidence="7" id="KW-0067">ATP-binding</keyword>
<dbReference type="CDD" id="cd00054">
    <property type="entry name" value="EGF_CA"/>
    <property type="match status" value="1"/>
</dbReference>
<dbReference type="FunFam" id="2.10.25.10:FF:001055">
    <property type="entry name" value="Wall-associated receptor kinase-like 8"/>
    <property type="match status" value="1"/>
</dbReference>
<keyword evidence="9" id="KW-0472">Membrane</keyword>
<feature type="compositionally biased region" description="Basic and acidic residues" evidence="8">
    <location>
        <begin position="642"/>
        <end position="666"/>
    </location>
</feature>
<evidence type="ECO:0000256" key="7">
    <source>
        <dbReference type="PROSITE-ProRule" id="PRU10141"/>
    </source>
</evidence>
<dbReference type="GO" id="GO:0004713">
    <property type="term" value="F:protein tyrosine kinase activity"/>
    <property type="evidence" value="ECO:0007669"/>
    <property type="project" value="InterPro"/>
</dbReference>
<reference evidence="13 14" key="1">
    <citation type="submission" date="2017-09" db="EMBL/GenBank/DDBJ databases">
        <authorList>
            <consortium name="International Durum Wheat Genome Sequencing Consortium (IDWGSC)"/>
            <person name="Milanesi L."/>
        </authorList>
    </citation>
    <scope>NUCLEOTIDE SEQUENCE [LARGE SCALE GENOMIC DNA]</scope>
    <source>
        <strain evidence="14">cv. Svevo</strain>
    </source>
</reference>
<keyword evidence="7" id="KW-0547">Nucleotide-binding</keyword>
<dbReference type="Gramene" id="TRITD6Bv1G134080.3">
    <property type="protein sequence ID" value="TRITD6Bv1G134080.3"/>
    <property type="gene ID" value="TRITD6Bv1G134080"/>
</dbReference>
<evidence type="ECO:0000256" key="6">
    <source>
        <dbReference type="PROSITE-ProRule" id="PRU00076"/>
    </source>
</evidence>
<dbReference type="InterPro" id="IPR011009">
    <property type="entry name" value="Kinase-like_dom_sf"/>
</dbReference>
<feature type="signal peptide" evidence="10">
    <location>
        <begin position="1"/>
        <end position="18"/>
    </location>
</feature>
<evidence type="ECO:0000256" key="4">
    <source>
        <dbReference type="ARBA" id="ARBA00022737"/>
    </source>
</evidence>
<dbReference type="InterPro" id="IPR018097">
    <property type="entry name" value="EGF_Ca-bd_CS"/>
</dbReference>
<evidence type="ECO:0000256" key="2">
    <source>
        <dbReference type="ARBA" id="ARBA00022536"/>
    </source>
</evidence>
<proteinExistence type="predicted"/>
<dbReference type="SMART" id="SM00219">
    <property type="entry name" value="TyrKc"/>
    <property type="match status" value="1"/>
</dbReference>
<dbReference type="FunFam" id="2.10.25.10:FF:000628">
    <property type="entry name" value="Wall-associated receptor kinase 2"/>
    <property type="match status" value="1"/>
</dbReference>
<dbReference type="InterPro" id="IPR009030">
    <property type="entry name" value="Growth_fac_rcpt_cys_sf"/>
</dbReference>
<dbReference type="InterPro" id="IPR000152">
    <property type="entry name" value="EGF-type_Asp/Asn_hydroxyl_site"/>
</dbReference>
<dbReference type="EMBL" id="LT934122">
    <property type="protein sequence ID" value="VAI58600.1"/>
    <property type="molecule type" value="Genomic_DNA"/>
</dbReference>
<dbReference type="PROSITE" id="PS00010">
    <property type="entry name" value="ASX_HYDROXYL"/>
    <property type="match status" value="1"/>
</dbReference>
<evidence type="ECO:0000256" key="1">
    <source>
        <dbReference type="ARBA" id="ARBA00004167"/>
    </source>
</evidence>
<organism evidence="13 14">
    <name type="scientific">Triticum turgidum subsp. durum</name>
    <name type="common">Durum wheat</name>
    <name type="synonym">Triticum durum</name>
    <dbReference type="NCBI Taxonomy" id="4567"/>
    <lineage>
        <taxon>Eukaryota</taxon>
        <taxon>Viridiplantae</taxon>
        <taxon>Streptophyta</taxon>
        <taxon>Embryophyta</taxon>
        <taxon>Tracheophyta</taxon>
        <taxon>Spermatophyta</taxon>
        <taxon>Magnoliopsida</taxon>
        <taxon>Liliopsida</taxon>
        <taxon>Poales</taxon>
        <taxon>Poaceae</taxon>
        <taxon>BOP clade</taxon>
        <taxon>Pooideae</taxon>
        <taxon>Triticodae</taxon>
        <taxon>Triticeae</taxon>
        <taxon>Triticinae</taxon>
        <taxon>Triticum</taxon>
    </lineage>
</organism>
<keyword evidence="9" id="KW-1133">Transmembrane helix</keyword>
<dbReference type="InterPro" id="IPR000719">
    <property type="entry name" value="Prot_kinase_dom"/>
</dbReference>
<dbReference type="AlphaFoldDB" id="A0A9R1BBL6"/>
<evidence type="ECO:0000256" key="9">
    <source>
        <dbReference type="SAM" id="Phobius"/>
    </source>
</evidence>
<name>A0A9R1BBL6_TRITD</name>
<dbReference type="InterPro" id="IPR001881">
    <property type="entry name" value="EGF-like_Ca-bd_dom"/>
</dbReference>
<dbReference type="InterPro" id="IPR000742">
    <property type="entry name" value="EGF"/>
</dbReference>
<dbReference type="Proteomes" id="UP000324705">
    <property type="component" value="Chromosome 6B"/>
</dbReference>
<dbReference type="PROSITE" id="PS50026">
    <property type="entry name" value="EGF_3"/>
    <property type="match status" value="1"/>
</dbReference>
<feature type="compositionally biased region" description="Low complexity" evidence="8">
    <location>
        <begin position="534"/>
        <end position="543"/>
    </location>
</feature>
<keyword evidence="5" id="KW-1015">Disulfide bond</keyword>
<feature type="domain" description="Protein kinase" evidence="11">
    <location>
        <begin position="424"/>
        <end position="666"/>
    </location>
</feature>
<dbReference type="PROSITE" id="PS50011">
    <property type="entry name" value="PROTEIN_KINASE_DOM"/>
    <property type="match status" value="1"/>
</dbReference>
<feature type="domain" description="EGF-like" evidence="12">
    <location>
        <begin position="300"/>
        <end position="344"/>
    </location>
</feature>
<dbReference type="PANTHER" id="PTHR33491">
    <property type="entry name" value="OSJNBA0016N04.9 PROTEIN"/>
    <property type="match status" value="1"/>
</dbReference>
<feature type="binding site" evidence="7">
    <location>
        <position position="452"/>
    </location>
    <ligand>
        <name>ATP</name>
        <dbReference type="ChEBI" id="CHEBI:30616"/>
    </ligand>
</feature>
<keyword evidence="14" id="KW-1185">Reference proteome</keyword>
<feature type="region of interest" description="Disordered" evidence="8">
    <location>
        <begin position="502"/>
        <end position="666"/>
    </location>
</feature>
<dbReference type="InterPro" id="IPR020635">
    <property type="entry name" value="Tyr_kinase_cat_dom"/>
</dbReference>
<evidence type="ECO:0000256" key="8">
    <source>
        <dbReference type="SAM" id="MobiDB-lite"/>
    </source>
</evidence>
<dbReference type="GO" id="GO:0016020">
    <property type="term" value="C:membrane"/>
    <property type="evidence" value="ECO:0007669"/>
    <property type="project" value="UniProtKB-SubCell"/>
</dbReference>
<keyword evidence="3 10" id="KW-0732">Signal</keyword>
<dbReference type="GO" id="GO:0030247">
    <property type="term" value="F:polysaccharide binding"/>
    <property type="evidence" value="ECO:0007669"/>
    <property type="project" value="InterPro"/>
</dbReference>
<dbReference type="GO" id="GO:0005524">
    <property type="term" value="F:ATP binding"/>
    <property type="evidence" value="ECO:0007669"/>
    <property type="project" value="UniProtKB-UniRule"/>
</dbReference>
<comment type="subcellular location">
    <subcellularLocation>
        <location evidence="1">Membrane</location>
        <topology evidence="1">Single-pass membrane protein</topology>
    </subcellularLocation>
</comment>
<keyword evidence="2 6" id="KW-0245">EGF-like domain</keyword>
<dbReference type="InterPro" id="IPR001245">
    <property type="entry name" value="Ser-Thr/Tyr_kinase_cat_dom"/>
</dbReference>
<dbReference type="SMART" id="SM00179">
    <property type="entry name" value="EGF_CA"/>
    <property type="match status" value="1"/>
</dbReference>
<dbReference type="Gene3D" id="2.10.25.10">
    <property type="entry name" value="Laminin"/>
    <property type="match status" value="1"/>
</dbReference>
<gene>
    <name evidence="13" type="ORF">TRITD_6Bv1G134080</name>
</gene>
<dbReference type="SMART" id="SM00181">
    <property type="entry name" value="EGF"/>
    <property type="match status" value="2"/>
</dbReference>
<evidence type="ECO:0000313" key="13">
    <source>
        <dbReference type="EMBL" id="VAI58600.1"/>
    </source>
</evidence>
<evidence type="ECO:0000256" key="10">
    <source>
        <dbReference type="SAM" id="SignalP"/>
    </source>
</evidence>
<evidence type="ECO:0000313" key="14">
    <source>
        <dbReference type="Proteomes" id="UP000324705"/>
    </source>
</evidence>
<comment type="caution">
    <text evidence="6">Lacks conserved residue(s) required for the propagation of feature annotation.</text>
</comment>
<keyword evidence="4" id="KW-0677">Repeat</keyword>